<reference evidence="4 5" key="1">
    <citation type="submission" date="2016-08" db="EMBL/GenBank/DDBJ databases">
        <title>Whole genome sequence of Mesorhizobium sp. strain UASWS1009 isolated from industrial sewage.</title>
        <authorList>
            <person name="Crovadore J."/>
            <person name="Calmin G."/>
            <person name="Chablais R."/>
            <person name="Cochard B."/>
            <person name="Lefort F."/>
        </authorList>
    </citation>
    <scope>NUCLEOTIDE SEQUENCE [LARGE SCALE GENOMIC DNA]</scope>
    <source>
        <strain evidence="4 5">UASWS1009</strain>
    </source>
</reference>
<dbReference type="SUPFAM" id="SSF53850">
    <property type="entry name" value="Periplasmic binding protein-like II"/>
    <property type="match status" value="1"/>
</dbReference>
<dbReference type="Pfam" id="PF00497">
    <property type="entry name" value="SBP_bac_3"/>
    <property type="match status" value="1"/>
</dbReference>
<protein>
    <submittedName>
        <fullName evidence="4">Amino acid ABC transporter</fullName>
    </submittedName>
</protein>
<evidence type="ECO:0000259" key="3">
    <source>
        <dbReference type="SMART" id="SM00062"/>
    </source>
</evidence>
<keyword evidence="5" id="KW-1185">Reference proteome</keyword>
<dbReference type="Gene3D" id="3.40.190.10">
    <property type="entry name" value="Periplasmic binding protein-like II"/>
    <property type="match status" value="2"/>
</dbReference>
<dbReference type="RefSeq" id="WP_024924348.1">
    <property type="nucleotide sequence ID" value="NZ_MDEO01000036.1"/>
</dbReference>
<comment type="caution">
    <text evidence="4">The sequence shown here is derived from an EMBL/GenBank/DDBJ whole genome shotgun (WGS) entry which is preliminary data.</text>
</comment>
<evidence type="ECO:0000256" key="1">
    <source>
        <dbReference type="ARBA" id="ARBA00022729"/>
    </source>
</evidence>
<keyword evidence="1 2" id="KW-0732">Signal</keyword>
<feature type="signal peptide" evidence="2">
    <location>
        <begin position="1"/>
        <end position="24"/>
    </location>
</feature>
<dbReference type="EMBL" id="MDEO01000036">
    <property type="protein sequence ID" value="OCX12917.1"/>
    <property type="molecule type" value="Genomic_DNA"/>
</dbReference>
<dbReference type="InterPro" id="IPR001638">
    <property type="entry name" value="Solute-binding_3/MltF_N"/>
</dbReference>
<dbReference type="STRING" id="1566387.QV13_25460"/>
<dbReference type="AlphaFoldDB" id="A0A1C2DDW3"/>
<dbReference type="Proteomes" id="UP000094412">
    <property type="component" value="Unassembled WGS sequence"/>
</dbReference>
<dbReference type="PANTHER" id="PTHR35936">
    <property type="entry name" value="MEMBRANE-BOUND LYTIC MUREIN TRANSGLYCOSYLASE F"/>
    <property type="match status" value="1"/>
</dbReference>
<dbReference type="SMART" id="SM00062">
    <property type="entry name" value="PBPb"/>
    <property type="match status" value="1"/>
</dbReference>
<proteinExistence type="predicted"/>
<name>A0A1C2DDW3_9HYPH</name>
<dbReference type="PANTHER" id="PTHR35936:SF17">
    <property type="entry name" value="ARGININE-BINDING EXTRACELLULAR PROTEIN ARTP"/>
    <property type="match status" value="1"/>
</dbReference>
<sequence>MKTFLKTAVAAAALALAGTFAASAEQVKVGFSPEAYPPFYSQDASGKWGGWEVDIAMAICAEAKLDCVLTPIPWDGLIPGLKTKKIDTIMNSMSITDERKKEIDFSDKYYNTPTSIAGAKGQKFDATPEGLKGKVIGVQVSTIHAAYAKKHFGSTAAEIKEYQTQDEANQDLAAGRIDATQADQIALDAFLQSDQGKACCDMKGNVAPDLEVLGPGVGAGVRKGDDELKGKINTAIKAIRTNGKYAEITKKYFTFDVYGDEVQSN</sequence>
<evidence type="ECO:0000313" key="5">
    <source>
        <dbReference type="Proteomes" id="UP000094412"/>
    </source>
</evidence>
<dbReference type="OrthoDB" id="9807134at2"/>
<evidence type="ECO:0000256" key="2">
    <source>
        <dbReference type="SAM" id="SignalP"/>
    </source>
</evidence>
<organism evidence="4 5">
    <name type="scientific">Mesorhizobium hungaricum</name>
    <dbReference type="NCBI Taxonomy" id="1566387"/>
    <lineage>
        <taxon>Bacteria</taxon>
        <taxon>Pseudomonadati</taxon>
        <taxon>Pseudomonadota</taxon>
        <taxon>Alphaproteobacteria</taxon>
        <taxon>Hyphomicrobiales</taxon>
        <taxon>Phyllobacteriaceae</taxon>
        <taxon>Mesorhizobium</taxon>
    </lineage>
</organism>
<gene>
    <name evidence="4" type="ORF">QV13_25460</name>
</gene>
<feature type="chain" id="PRO_5008659238" evidence="2">
    <location>
        <begin position="25"/>
        <end position="265"/>
    </location>
</feature>
<accession>A0A1C2DDW3</accession>
<evidence type="ECO:0000313" key="4">
    <source>
        <dbReference type="EMBL" id="OCX12917.1"/>
    </source>
</evidence>
<feature type="domain" description="Solute-binding protein family 3/N-terminal" evidence="3">
    <location>
        <begin position="26"/>
        <end position="256"/>
    </location>
</feature>